<dbReference type="GO" id="GO:0046983">
    <property type="term" value="F:protein dimerization activity"/>
    <property type="evidence" value="ECO:0007669"/>
    <property type="project" value="InterPro"/>
</dbReference>
<gene>
    <name evidence="7" type="ORF">HGA07_05120</name>
</gene>
<evidence type="ECO:0000313" key="7">
    <source>
        <dbReference type="EMBL" id="NKY85004.1"/>
    </source>
</evidence>
<dbReference type="Gene3D" id="3.30.565.10">
    <property type="entry name" value="Histidine kinase-like ATPase, C-terminal domain"/>
    <property type="match status" value="1"/>
</dbReference>
<feature type="region of interest" description="Disordered" evidence="4">
    <location>
        <begin position="368"/>
        <end position="405"/>
    </location>
</feature>
<comment type="caution">
    <text evidence="7">The sequence shown here is derived from an EMBL/GenBank/DDBJ whole genome shotgun (WGS) entry which is preliminary data.</text>
</comment>
<sequence>MTALTVVVVVRAMVPAGGDSAHTVPVIVLAALFLIVYFAGGLLRGRPVAARFWLAGLTLLWLALIGLAPDAVYLVFGLFFLYLHLLPRLWGLAAVVAATAVSVVGFGLHKGWSVAGVVGPVLGAIVAIAIGLGYRALFREAADRQALIDELLSTRAALAERERTAGRLAERERLAQEIHDTVAQGLSSIQMLLHAAERDAPDHPALPQIRLARETAADNLAETRQLIGDLTPAALEGQSLGDALERLARRAEGPGLSARTVVEGTPMRLPMPIEAALVRVAQGAVSNVVRHARADRMRITLTYADDAVRLDVVDDGIGIDPAVFGRGTFGLNAMRSRVEQQGGTMEVESEPGHTAVAVSFPLHAADGDVPEHAARLSGPASDDRRGVVSEVESVAAEPSSGKDRS</sequence>
<dbReference type="GO" id="GO:0016020">
    <property type="term" value="C:membrane"/>
    <property type="evidence" value="ECO:0007669"/>
    <property type="project" value="InterPro"/>
</dbReference>
<dbReference type="GO" id="GO:0000155">
    <property type="term" value="F:phosphorelay sensor kinase activity"/>
    <property type="evidence" value="ECO:0007669"/>
    <property type="project" value="InterPro"/>
</dbReference>
<feature type="domain" description="Histidine kinase" evidence="6">
    <location>
        <begin position="277"/>
        <end position="364"/>
    </location>
</feature>
<feature type="transmembrane region" description="Helical" evidence="5">
    <location>
        <begin position="52"/>
        <end position="83"/>
    </location>
</feature>
<keyword evidence="8" id="KW-1185">Reference proteome</keyword>
<reference evidence="7 8" key="1">
    <citation type="submission" date="2020-04" db="EMBL/GenBank/DDBJ databases">
        <title>MicrobeNet Type strains.</title>
        <authorList>
            <person name="Nicholson A.C."/>
        </authorList>
    </citation>
    <scope>NUCLEOTIDE SEQUENCE [LARGE SCALE GENOMIC DNA]</scope>
    <source>
        <strain evidence="7 8">DSM 44445</strain>
    </source>
</reference>
<dbReference type="SUPFAM" id="SSF55874">
    <property type="entry name" value="ATPase domain of HSP90 chaperone/DNA topoisomerase II/histidine kinase"/>
    <property type="match status" value="1"/>
</dbReference>
<dbReference type="InterPro" id="IPR003594">
    <property type="entry name" value="HATPase_dom"/>
</dbReference>
<evidence type="ECO:0000256" key="4">
    <source>
        <dbReference type="SAM" id="MobiDB-lite"/>
    </source>
</evidence>
<accession>A0A7X6LVS0</accession>
<dbReference type="SMART" id="SM00387">
    <property type="entry name" value="HATPase_c"/>
    <property type="match status" value="1"/>
</dbReference>
<dbReference type="CDD" id="cd16917">
    <property type="entry name" value="HATPase_UhpB-NarQ-NarX-like"/>
    <property type="match status" value="1"/>
</dbReference>
<evidence type="ECO:0000256" key="5">
    <source>
        <dbReference type="SAM" id="Phobius"/>
    </source>
</evidence>
<organism evidence="7 8">
    <name type="scientific">Nocardia veterana</name>
    <dbReference type="NCBI Taxonomy" id="132249"/>
    <lineage>
        <taxon>Bacteria</taxon>
        <taxon>Bacillati</taxon>
        <taxon>Actinomycetota</taxon>
        <taxon>Actinomycetes</taxon>
        <taxon>Mycobacteriales</taxon>
        <taxon>Nocardiaceae</taxon>
        <taxon>Nocardia</taxon>
    </lineage>
</organism>
<keyword evidence="1" id="KW-0808">Transferase</keyword>
<dbReference type="EMBL" id="JAAXPE010000003">
    <property type="protein sequence ID" value="NKY85004.1"/>
    <property type="molecule type" value="Genomic_DNA"/>
</dbReference>
<keyword evidence="5" id="KW-0472">Membrane</keyword>
<dbReference type="InterPro" id="IPR017205">
    <property type="entry name" value="Sig_transdc_His_kinase_ChrS"/>
</dbReference>
<dbReference type="InterPro" id="IPR036890">
    <property type="entry name" value="HATPase_C_sf"/>
</dbReference>
<keyword evidence="5" id="KW-1133">Transmembrane helix</keyword>
<evidence type="ECO:0000259" key="6">
    <source>
        <dbReference type="PROSITE" id="PS50109"/>
    </source>
</evidence>
<dbReference type="PANTHER" id="PTHR24421">
    <property type="entry name" value="NITRATE/NITRITE SENSOR PROTEIN NARX-RELATED"/>
    <property type="match status" value="1"/>
</dbReference>
<dbReference type="PIRSF" id="PIRSF037434">
    <property type="entry name" value="STHK_ChrS"/>
    <property type="match status" value="1"/>
</dbReference>
<feature type="transmembrane region" description="Helical" evidence="5">
    <location>
        <begin position="115"/>
        <end position="137"/>
    </location>
</feature>
<proteinExistence type="predicted"/>
<dbReference type="InterPro" id="IPR050482">
    <property type="entry name" value="Sensor_HK_TwoCompSys"/>
</dbReference>
<feature type="compositionally biased region" description="Low complexity" evidence="4">
    <location>
        <begin position="388"/>
        <end position="399"/>
    </location>
</feature>
<evidence type="ECO:0000256" key="3">
    <source>
        <dbReference type="ARBA" id="ARBA00023012"/>
    </source>
</evidence>
<dbReference type="AlphaFoldDB" id="A0A7X6LVS0"/>
<dbReference type="Gene3D" id="1.20.5.1930">
    <property type="match status" value="1"/>
</dbReference>
<dbReference type="PANTHER" id="PTHR24421:SF62">
    <property type="entry name" value="SENSORY TRANSDUCTION HISTIDINE KINASE"/>
    <property type="match status" value="1"/>
</dbReference>
<keyword evidence="5" id="KW-0812">Transmembrane</keyword>
<dbReference type="InterPro" id="IPR005467">
    <property type="entry name" value="His_kinase_dom"/>
</dbReference>
<feature type="transmembrane region" description="Helical" evidence="5">
    <location>
        <begin position="89"/>
        <end position="108"/>
    </location>
</feature>
<keyword evidence="3" id="KW-0902">Two-component regulatory system</keyword>
<dbReference type="Pfam" id="PF02518">
    <property type="entry name" value="HATPase_c"/>
    <property type="match status" value="1"/>
</dbReference>
<evidence type="ECO:0000313" key="8">
    <source>
        <dbReference type="Proteomes" id="UP000523447"/>
    </source>
</evidence>
<evidence type="ECO:0000256" key="1">
    <source>
        <dbReference type="ARBA" id="ARBA00022679"/>
    </source>
</evidence>
<name>A0A7X6LVS0_9NOCA</name>
<protein>
    <submittedName>
        <fullName evidence="7">Sensor histidine kinase</fullName>
    </submittedName>
</protein>
<dbReference type="InterPro" id="IPR011712">
    <property type="entry name" value="Sig_transdc_His_kin_sub3_dim/P"/>
</dbReference>
<dbReference type="Pfam" id="PF07730">
    <property type="entry name" value="HisKA_3"/>
    <property type="match status" value="1"/>
</dbReference>
<evidence type="ECO:0000256" key="2">
    <source>
        <dbReference type="ARBA" id="ARBA00022777"/>
    </source>
</evidence>
<dbReference type="Proteomes" id="UP000523447">
    <property type="component" value="Unassembled WGS sequence"/>
</dbReference>
<dbReference type="PROSITE" id="PS50109">
    <property type="entry name" value="HIS_KIN"/>
    <property type="match status" value="1"/>
</dbReference>
<feature type="transmembrane region" description="Helical" evidence="5">
    <location>
        <begin position="20"/>
        <end position="40"/>
    </location>
</feature>
<keyword evidence="2 7" id="KW-0418">Kinase</keyword>